<dbReference type="PANTHER" id="PTHR37938">
    <property type="entry name" value="BLL0215 PROTEIN"/>
    <property type="match status" value="1"/>
</dbReference>
<evidence type="ECO:0000313" key="3">
    <source>
        <dbReference type="EMBL" id="OGN09957.1"/>
    </source>
</evidence>
<keyword evidence="1" id="KW-0812">Transmembrane</keyword>
<dbReference type="InterPro" id="IPR005182">
    <property type="entry name" value="YdbS-like_PH"/>
</dbReference>
<dbReference type="PANTHER" id="PTHR37938:SF1">
    <property type="entry name" value="BLL0215 PROTEIN"/>
    <property type="match status" value="1"/>
</dbReference>
<proteinExistence type="predicted"/>
<evidence type="ECO:0000256" key="1">
    <source>
        <dbReference type="SAM" id="Phobius"/>
    </source>
</evidence>
<accession>A0A1F8F9Z1</accession>
<evidence type="ECO:0000313" key="4">
    <source>
        <dbReference type="Proteomes" id="UP000177167"/>
    </source>
</evidence>
<dbReference type="Pfam" id="PF03703">
    <property type="entry name" value="bPH_2"/>
    <property type="match status" value="1"/>
</dbReference>
<feature type="domain" description="YdbS-like PH" evidence="2">
    <location>
        <begin position="85"/>
        <end position="156"/>
    </location>
</feature>
<organism evidence="3 4">
    <name type="scientific">Candidatus Yanofskybacteria bacterium RIFCSPHIGHO2_02_FULL_41_11</name>
    <dbReference type="NCBI Taxonomy" id="1802675"/>
    <lineage>
        <taxon>Bacteria</taxon>
        <taxon>Candidatus Yanofskyibacteriota</taxon>
    </lineage>
</organism>
<sequence length="175" mass="20162">MLDLDPSEKIILKVRCHKLVLFFESFFLIFFLVLPPILFWAGERAILIKGNNIALFLGIYSAILLIAWIIFFIIWTNYYLDVLLVTDKRIIDVEQRGFFSREISTVRLENIEDITINVSGVLATFLNYGTLKIQTAAEAREFIIHDVPEPNMVKSTIYDLHNKQAEAPKLVKVVS</sequence>
<keyword evidence="1" id="KW-0472">Membrane</keyword>
<name>A0A1F8F9Z1_9BACT</name>
<gene>
    <name evidence="3" type="ORF">A3J46_04475</name>
</gene>
<feature type="transmembrane region" description="Helical" evidence="1">
    <location>
        <begin position="53"/>
        <end position="80"/>
    </location>
</feature>
<dbReference type="AlphaFoldDB" id="A0A1F8F9Z1"/>
<evidence type="ECO:0000259" key="2">
    <source>
        <dbReference type="Pfam" id="PF03703"/>
    </source>
</evidence>
<keyword evidence="1" id="KW-1133">Transmembrane helix</keyword>
<reference evidence="3 4" key="1">
    <citation type="journal article" date="2016" name="Nat. Commun.">
        <title>Thousands of microbial genomes shed light on interconnected biogeochemical processes in an aquifer system.</title>
        <authorList>
            <person name="Anantharaman K."/>
            <person name="Brown C.T."/>
            <person name="Hug L.A."/>
            <person name="Sharon I."/>
            <person name="Castelle C.J."/>
            <person name="Probst A.J."/>
            <person name="Thomas B.C."/>
            <person name="Singh A."/>
            <person name="Wilkins M.J."/>
            <person name="Karaoz U."/>
            <person name="Brodie E.L."/>
            <person name="Williams K.H."/>
            <person name="Hubbard S.S."/>
            <person name="Banfield J.F."/>
        </authorList>
    </citation>
    <scope>NUCLEOTIDE SEQUENCE [LARGE SCALE GENOMIC DNA]</scope>
</reference>
<dbReference type="Proteomes" id="UP000177167">
    <property type="component" value="Unassembled WGS sequence"/>
</dbReference>
<dbReference type="EMBL" id="MGJP01000021">
    <property type="protein sequence ID" value="OGN09957.1"/>
    <property type="molecule type" value="Genomic_DNA"/>
</dbReference>
<feature type="transmembrane region" description="Helical" evidence="1">
    <location>
        <begin position="21"/>
        <end position="41"/>
    </location>
</feature>
<protein>
    <recommendedName>
        <fullName evidence="2">YdbS-like PH domain-containing protein</fullName>
    </recommendedName>
</protein>
<comment type="caution">
    <text evidence="3">The sequence shown here is derived from an EMBL/GenBank/DDBJ whole genome shotgun (WGS) entry which is preliminary data.</text>
</comment>